<accession>A0ABD2VS92</accession>
<evidence type="ECO:0000313" key="1">
    <source>
        <dbReference type="EMBL" id="KAL3383533.1"/>
    </source>
</evidence>
<dbReference type="EMBL" id="JBJJXI010000192">
    <property type="protein sequence ID" value="KAL3383533.1"/>
    <property type="molecule type" value="Genomic_DNA"/>
</dbReference>
<name>A0ABD2VS92_9HYME</name>
<gene>
    <name evidence="1" type="ORF">TKK_020587</name>
</gene>
<organism evidence="1 2">
    <name type="scientific">Trichogramma kaykai</name>
    <dbReference type="NCBI Taxonomy" id="54128"/>
    <lineage>
        <taxon>Eukaryota</taxon>
        <taxon>Metazoa</taxon>
        <taxon>Ecdysozoa</taxon>
        <taxon>Arthropoda</taxon>
        <taxon>Hexapoda</taxon>
        <taxon>Insecta</taxon>
        <taxon>Pterygota</taxon>
        <taxon>Neoptera</taxon>
        <taxon>Endopterygota</taxon>
        <taxon>Hymenoptera</taxon>
        <taxon>Apocrita</taxon>
        <taxon>Proctotrupomorpha</taxon>
        <taxon>Chalcidoidea</taxon>
        <taxon>Trichogrammatidae</taxon>
        <taxon>Trichogramma</taxon>
    </lineage>
</organism>
<keyword evidence="2" id="KW-1185">Reference proteome</keyword>
<protein>
    <submittedName>
        <fullName evidence="1">Uncharacterized protein</fullName>
    </submittedName>
</protein>
<evidence type="ECO:0000313" key="2">
    <source>
        <dbReference type="Proteomes" id="UP001627154"/>
    </source>
</evidence>
<comment type="caution">
    <text evidence="1">The sequence shown here is derived from an EMBL/GenBank/DDBJ whole genome shotgun (WGS) entry which is preliminary data.</text>
</comment>
<dbReference type="AlphaFoldDB" id="A0ABD2VS92"/>
<proteinExistence type="predicted"/>
<dbReference type="Proteomes" id="UP001627154">
    <property type="component" value="Unassembled WGS sequence"/>
</dbReference>
<reference evidence="1 2" key="1">
    <citation type="journal article" date="2024" name="bioRxiv">
        <title>A reference genome for Trichogramma kaykai: A tiny desert-dwelling parasitoid wasp with competing sex-ratio distorters.</title>
        <authorList>
            <person name="Culotta J."/>
            <person name="Lindsey A.R."/>
        </authorList>
    </citation>
    <scope>NUCLEOTIDE SEQUENCE [LARGE SCALE GENOMIC DNA]</scope>
    <source>
        <strain evidence="1 2">KSX58</strain>
    </source>
</reference>
<sequence>MVNIYSTFISCHQRNIRNFYGCAFDADCKATLLRAQNAEHSVARWLCTCSLSDANATTSASVQAQAVVAVFTLTSL</sequence>